<feature type="domain" description="Methyltransferase small" evidence="6">
    <location>
        <begin position="110"/>
        <end position="193"/>
    </location>
</feature>
<dbReference type="NCBIfam" id="TIGR03534">
    <property type="entry name" value="RF_mod_PrmC"/>
    <property type="match status" value="1"/>
</dbReference>
<comment type="catalytic activity">
    <reaction evidence="5">
        <text>L-glutaminyl-[peptide chain release factor] + S-adenosyl-L-methionine = N(5)-methyl-L-glutaminyl-[peptide chain release factor] + S-adenosyl-L-homocysteine + H(+)</text>
        <dbReference type="Rhea" id="RHEA:42896"/>
        <dbReference type="Rhea" id="RHEA-COMP:10271"/>
        <dbReference type="Rhea" id="RHEA-COMP:10272"/>
        <dbReference type="ChEBI" id="CHEBI:15378"/>
        <dbReference type="ChEBI" id="CHEBI:30011"/>
        <dbReference type="ChEBI" id="CHEBI:57856"/>
        <dbReference type="ChEBI" id="CHEBI:59789"/>
        <dbReference type="ChEBI" id="CHEBI:61891"/>
        <dbReference type="EC" id="2.1.1.297"/>
    </reaction>
</comment>
<evidence type="ECO:0000259" key="6">
    <source>
        <dbReference type="Pfam" id="PF05175"/>
    </source>
</evidence>
<dbReference type="EC" id="2.1.1.297" evidence="1"/>
<evidence type="ECO:0000313" key="8">
    <source>
        <dbReference type="EMBL" id="KUK68339.1"/>
    </source>
</evidence>
<dbReference type="InterPro" id="IPR050320">
    <property type="entry name" value="N5-glutamine_MTase"/>
</dbReference>
<evidence type="ECO:0000313" key="9">
    <source>
        <dbReference type="EMBL" id="KUK89860.1"/>
    </source>
</evidence>
<organism evidence="9 11">
    <name type="scientific">Mesotoga infera</name>
    <dbReference type="NCBI Taxonomy" id="1236046"/>
    <lineage>
        <taxon>Bacteria</taxon>
        <taxon>Thermotogati</taxon>
        <taxon>Thermotogota</taxon>
        <taxon>Thermotogae</taxon>
        <taxon>Kosmotogales</taxon>
        <taxon>Kosmotogaceae</taxon>
        <taxon>Mesotoga</taxon>
    </lineage>
</organism>
<evidence type="ECO:0000256" key="2">
    <source>
        <dbReference type="ARBA" id="ARBA00022603"/>
    </source>
</evidence>
<dbReference type="InterPro" id="IPR040758">
    <property type="entry name" value="PrmC_N"/>
</dbReference>
<keyword evidence="4" id="KW-0949">S-adenosyl-L-methionine</keyword>
<dbReference type="PANTHER" id="PTHR18895">
    <property type="entry name" value="HEMK METHYLTRANSFERASE"/>
    <property type="match status" value="1"/>
</dbReference>
<dbReference type="PATRIC" id="fig|1236046.5.peg.441"/>
<dbReference type="NCBIfam" id="TIGR00536">
    <property type="entry name" value="hemK_fam"/>
    <property type="match status" value="1"/>
</dbReference>
<keyword evidence="3 9" id="KW-0808">Transferase</keyword>
<dbReference type="InterPro" id="IPR029063">
    <property type="entry name" value="SAM-dependent_MTases_sf"/>
</dbReference>
<dbReference type="InterPro" id="IPR002052">
    <property type="entry name" value="DNA_methylase_N6_adenine_CS"/>
</dbReference>
<dbReference type="InterPro" id="IPR007848">
    <property type="entry name" value="Small_mtfrase_dom"/>
</dbReference>
<evidence type="ECO:0000259" key="7">
    <source>
        <dbReference type="Pfam" id="PF17827"/>
    </source>
</evidence>
<evidence type="ECO:0000256" key="1">
    <source>
        <dbReference type="ARBA" id="ARBA00012771"/>
    </source>
</evidence>
<dbReference type="Pfam" id="PF05175">
    <property type="entry name" value="MTS"/>
    <property type="match status" value="1"/>
</dbReference>
<feature type="domain" description="Release factor glutamine methyltransferase N-terminal" evidence="7">
    <location>
        <begin position="9"/>
        <end position="75"/>
    </location>
</feature>
<dbReference type="GO" id="GO:0003676">
    <property type="term" value="F:nucleic acid binding"/>
    <property type="evidence" value="ECO:0007669"/>
    <property type="project" value="InterPro"/>
</dbReference>
<accession>A0A117M8B0</accession>
<dbReference type="InterPro" id="IPR019874">
    <property type="entry name" value="RF_methyltr_PrmC"/>
</dbReference>
<dbReference type="AlphaFoldDB" id="A0A117M8B0"/>
<dbReference type="CDD" id="cd02440">
    <property type="entry name" value="AdoMet_MTases"/>
    <property type="match status" value="1"/>
</dbReference>
<dbReference type="Gene3D" id="1.10.8.10">
    <property type="entry name" value="DNA helicase RuvA subunit, C-terminal domain"/>
    <property type="match status" value="1"/>
</dbReference>
<comment type="caution">
    <text evidence="9">The sequence shown here is derived from an EMBL/GenBank/DDBJ whole genome shotgun (WGS) entry which is preliminary data.</text>
</comment>
<reference evidence="10 11" key="2">
    <citation type="journal article" date="2015" name="MBio">
        <title>Genome-Resolved Metagenomic Analysis Reveals Roles for Candidate Phyla and Other Microbial Community Members in Biogeochemical Transformations in Oil Reservoirs.</title>
        <authorList>
            <person name="Hu P."/>
            <person name="Tom L."/>
            <person name="Singh A."/>
            <person name="Thomas B.C."/>
            <person name="Baker B.J."/>
            <person name="Piceno Y.M."/>
            <person name="Andersen G.L."/>
            <person name="Banfield J.F."/>
        </authorList>
    </citation>
    <scope>NUCLEOTIDE SEQUENCE [LARGE SCALE GENOMIC DNA]</scope>
</reference>
<dbReference type="GO" id="GO:0032259">
    <property type="term" value="P:methylation"/>
    <property type="evidence" value="ECO:0007669"/>
    <property type="project" value="UniProtKB-KW"/>
</dbReference>
<evidence type="ECO:0000256" key="3">
    <source>
        <dbReference type="ARBA" id="ARBA00022679"/>
    </source>
</evidence>
<protein>
    <recommendedName>
        <fullName evidence="1">peptide chain release factor N(5)-glutamine methyltransferase</fullName>
        <ecNumber evidence="1">2.1.1.297</ecNumber>
    </recommendedName>
</protein>
<keyword evidence="2 9" id="KW-0489">Methyltransferase</keyword>
<dbReference type="EMBL" id="LGGW01000064">
    <property type="protein sequence ID" value="KUK89860.1"/>
    <property type="molecule type" value="Genomic_DNA"/>
</dbReference>
<dbReference type="Pfam" id="PF17827">
    <property type="entry name" value="PrmC_N"/>
    <property type="match status" value="1"/>
</dbReference>
<dbReference type="Gene3D" id="3.40.50.150">
    <property type="entry name" value="Vaccinia Virus protein VP39"/>
    <property type="match status" value="1"/>
</dbReference>
<dbReference type="PANTHER" id="PTHR18895:SF74">
    <property type="entry name" value="MTRF1L RELEASE FACTOR GLUTAMINE METHYLTRANSFERASE"/>
    <property type="match status" value="1"/>
</dbReference>
<dbReference type="SUPFAM" id="SSF53335">
    <property type="entry name" value="S-adenosyl-L-methionine-dependent methyltransferases"/>
    <property type="match status" value="1"/>
</dbReference>
<evidence type="ECO:0000313" key="10">
    <source>
        <dbReference type="Proteomes" id="UP000054260"/>
    </source>
</evidence>
<evidence type="ECO:0000256" key="4">
    <source>
        <dbReference type="ARBA" id="ARBA00022691"/>
    </source>
</evidence>
<dbReference type="Proteomes" id="UP000055014">
    <property type="component" value="Unassembled WGS sequence"/>
</dbReference>
<dbReference type="GO" id="GO:0102559">
    <property type="term" value="F:peptide chain release factor N(5)-glutamine methyltransferase activity"/>
    <property type="evidence" value="ECO:0007669"/>
    <property type="project" value="UniProtKB-EC"/>
</dbReference>
<sequence>MRSEQLVEISRKKLAEAGIENSRFVVLLLAKEILSLSEADLILKKTEEIESPLANRYLAAVERVASGEPIDYVLGFRDFLGIRLKLSPSVLIPRNETEEMVEIVIAGEDSSRVFADIGTGSGAIACALASHIPSAIVYATDISKEALALAQENARKNGIHNIKFIEANNIEGLGFLLERVEVLVSNPPYIRTADIDSLDLAVRNHEPQIALDGGEDGLDFYREFFRHLPSGKRVYLEISQYETEGLLKLARKLKGYCYEFRKDFSGNYRFMILHPED</sequence>
<dbReference type="EMBL" id="LGGH01000020">
    <property type="protein sequence ID" value="KUK68339.1"/>
    <property type="molecule type" value="Genomic_DNA"/>
</dbReference>
<evidence type="ECO:0000313" key="11">
    <source>
        <dbReference type="Proteomes" id="UP000055014"/>
    </source>
</evidence>
<dbReference type="InterPro" id="IPR004556">
    <property type="entry name" value="HemK-like"/>
</dbReference>
<name>A0A117M8B0_9BACT</name>
<evidence type="ECO:0000256" key="5">
    <source>
        <dbReference type="ARBA" id="ARBA00048391"/>
    </source>
</evidence>
<dbReference type="Proteomes" id="UP000054260">
    <property type="component" value="Unassembled WGS sequence"/>
</dbReference>
<proteinExistence type="predicted"/>
<dbReference type="PROSITE" id="PS00092">
    <property type="entry name" value="N6_MTASE"/>
    <property type="match status" value="1"/>
</dbReference>
<reference evidence="9" key="1">
    <citation type="journal article" date="2015" name="MBio">
        <title>Genome-resolved metagenomic analysis reveals roles for candidate phyla and other microbial community members in biogeochemical transformations in oil reservoirs.</title>
        <authorList>
            <person name="Hu P."/>
            <person name="Tom L."/>
            <person name="Singh A."/>
            <person name="Thomas B.C."/>
            <person name="Baker B.J."/>
            <person name="Piceno Y.M."/>
            <person name="Andersen G.L."/>
            <person name="Banfield J.F."/>
        </authorList>
    </citation>
    <scope>NUCLEOTIDE SEQUENCE [LARGE SCALE GENOMIC DNA]</scope>
    <source>
        <strain evidence="8">46_47</strain>
        <strain evidence="9">46_70</strain>
    </source>
</reference>
<gene>
    <name evidence="8" type="ORF">XD86_0256</name>
    <name evidence="9" type="ORF">XE02_0835</name>
</gene>